<comment type="caution">
    <text evidence="1">The sequence shown here is derived from an EMBL/GenBank/DDBJ whole genome shotgun (WGS) entry which is preliminary data.</text>
</comment>
<reference evidence="1 2" key="1">
    <citation type="journal article" date="2016" name="Genome Biol. Evol.">
        <title>Divergent and convergent evolution of fungal pathogenicity.</title>
        <authorList>
            <person name="Shang Y."/>
            <person name="Xiao G."/>
            <person name="Zheng P."/>
            <person name="Cen K."/>
            <person name="Zhan S."/>
            <person name="Wang C."/>
        </authorList>
    </citation>
    <scope>NUCLEOTIDE SEQUENCE [LARGE SCALE GENOMIC DNA]</scope>
    <source>
        <strain evidence="1 2">ARSEF 2679</strain>
    </source>
</reference>
<dbReference type="STRING" id="1081104.A0A167ZIQ5"/>
<dbReference type="InterPro" id="IPR034444">
    <property type="entry name" value="Nuo17.8"/>
</dbReference>
<proteinExistence type="predicted"/>
<dbReference type="OrthoDB" id="2120038at2759"/>
<dbReference type="AlphaFoldDB" id="A0A167ZIQ5"/>
<dbReference type="RefSeq" id="XP_018705555.1">
    <property type="nucleotide sequence ID" value="XM_018847348.1"/>
</dbReference>
<dbReference type="PANTHER" id="PTHR42100:SF1">
    <property type="entry name" value="OXIDOREDUCTASE 178 KDA SUBUNIT, PUTATIVE (AFU_ORTHOLOGUE AFUA_8G04320)-RELATED"/>
    <property type="match status" value="1"/>
</dbReference>
<dbReference type="GeneID" id="30020034"/>
<sequence length="163" mass="18105">MYAARQRACHAARQLPRTARTYASEAHHTPAAPANESFGKGSIAAVGGFFAAVAVFSLKPAEGEESFVSGIINKYRSRAEDWAEISALHTKAAEQAGYDRNLFENASNKHRYVNVSYPEAFQSHAPRNIQAGQLVNLDHVVEHYKKEHLKDEERKAKNLAQQN</sequence>
<protein>
    <submittedName>
        <fullName evidence="1">NADH-ubiquinone oxidoreductase 17.8 kDa subunit</fullName>
    </submittedName>
</protein>
<gene>
    <name evidence="1" type="ORF">ISF_03742</name>
</gene>
<dbReference type="PANTHER" id="PTHR42100">
    <property type="entry name" value="OXIDOREDUCTASE 178 KDA SUBUNIT, PUTATIVE (AFU_ORTHOLOGUE AFUA_8G04320)-RELATED"/>
    <property type="match status" value="1"/>
</dbReference>
<name>A0A167ZIQ5_CORFA</name>
<evidence type="ECO:0000313" key="2">
    <source>
        <dbReference type="Proteomes" id="UP000076744"/>
    </source>
</evidence>
<dbReference type="GO" id="GO:0005739">
    <property type="term" value="C:mitochondrion"/>
    <property type="evidence" value="ECO:0007669"/>
    <property type="project" value="InterPro"/>
</dbReference>
<accession>A0A167ZIQ5</accession>
<keyword evidence="2" id="KW-1185">Reference proteome</keyword>
<dbReference type="Proteomes" id="UP000076744">
    <property type="component" value="Unassembled WGS sequence"/>
</dbReference>
<organism evidence="1 2">
    <name type="scientific">Cordyceps fumosorosea (strain ARSEF 2679)</name>
    <name type="common">Isaria fumosorosea</name>
    <dbReference type="NCBI Taxonomy" id="1081104"/>
    <lineage>
        <taxon>Eukaryota</taxon>
        <taxon>Fungi</taxon>
        <taxon>Dikarya</taxon>
        <taxon>Ascomycota</taxon>
        <taxon>Pezizomycotina</taxon>
        <taxon>Sordariomycetes</taxon>
        <taxon>Hypocreomycetidae</taxon>
        <taxon>Hypocreales</taxon>
        <taxon>Cordycipitaceae</taxon>
        <taxon>Cordyceps</taxon>
    </lineage>
</organism>
<keyword evidence="1" id="KW-0830">Ubiquinone</keyword>
<evidence type="ECO:0000313" key="1">
    <source>
        <dbReference type="EMBL" id="OAA67566.1"/>
    </source>
</evidence>
<dbReference type="EMBL" id="AZHB01000007">
    <property type="protein sequence ID" value="OAA67566.1"/>
    <property type="molecule type" value="Genomic_DNA"/>
</dbReference>